<proteinExistence type="predicted"/>
<dbReference type="InterPro" id="IPR025150">
    <property type="entry name" value="GH123_cat"/>
</dbReference>
<dbReference type="Proteomes" id="UP000178485">
    <property type="component" value="Chromosome i"/>
</dbReference>
<evidence type="ECO:0000313" key="3">
    <source>
        <dbReference type="EMBL" id="SCM59696.1"/>
    </source>
</evidence>
<dbReference type="STRING" id="1642646.ING2E5A_2901"/>
<feature type="domain" description="Glycoside hydrolase 123 N-terminal" evidence="2">
    <location>
        <begin position="24"/>
        <end position="161"/>
    </location>
</feature>
<evidence type="ECO:0000259" key="1">
    <source>
        <dbReference type="Pfam" id="PF13320"/>
    </source>
</evidence>
<dbReference type="Pfam" id="PF22680">
    <property type="entry name" value="Glyco_hydro_123_N_2"/>
    <property type="match status" value="1"/>
</dbReference>
<name>A0A1G4GAW2_9BACT</name>
<evidence type="ECO:0000313" key="4">
    <source>
        <dbReference type="Proteomes" id="UP000178485"/>
    </source>
</evidence>
<dbReference type="InterPro" id="IPR053850">
    <property type="entry name" value="Glyco_hydro_123_N_2"/>
</dbReference>
<dbReference type="KEGG" id="pmuc:ING2E5A_2901"/>
<evidence type="ECO:0000259" key="2">
    <source>
        <dbReference type="Pfam" id="PF22680"/>
    </source>
</evidence>
<accession>A0A1G4GAW2</accession>
<reference evidence="3 4" key="1">
    <citation type="submission" date="2016-08" db="EMBL/GenBank/DDBJ databases">
        <authorList>
            <person name="Seilhamer J.J."/>
        </authorList>
    </citation>
    <scope>NUCLEOTIDE SEQUENCE [LARGE SCALE GENOMIC DNA]</scope>
    <source>
        <strain evidence="3">ING2-E5A</strain>
    </source>
</reference>
<sequence length="557" mass="64007">MDDPTGDTLSNWSGVEEGLKGSVVSIDLKHPRSILPEVEQENNIVLTGWKGETLSAQVLLWSSVATDNVGYAFSDFQTEGNTLQSSIARARFVRYTMSEEENFVCRMREEENEFGLVLMPDLLDSLNRFNMEPNQVRPVWLTIEIPSSASAGRYEGVFTVNSKNGDLIEFPISLSVQDRTLPPAYEWTYHLDLWQHPSAVARYAGLEFWSDAHFEKMKPLMQMLANAGQKVITTNLNKDPWHNQCYDAYESMIIWTKNEDNTWSYDYTVFDKWVSFMIDLGIDKMINCYSLLPWNNELEYFDAATDSIITVVADPGTVVFKELWAPFLTDFTKHLTEKGWLEITNIAMDERSPEMMSEAVKLLEEYAPNLGISLADNHKSYQNYPMIKDITVKVNAKVNEKDIEFRRKNNLITTYYVCCSDPFPNMFTFSPSAESCYSAWYSYAAGYDGMLRWAYNSWPEDPVVDSRFRKFPSGDTYFVYPDGRSSIRFERLIEGIQDIEKIKILKAEFQNNNSAESLAKLEELNSEVQKFNVIGKPTTTVEQMLKEAKEVINKLSE</sequence>
<organism evidence="3 4">
    <name type="scientific">Petrimonas mucosa</name>
    <dbReference type="NCBI Taxonomy" id="1642646"/>
    <lineage>
        <taxon>Bacteria</taxon>
        <taxon>Pseudomonadati</taxon>
        <taxon>Bacteroidota</taxon>
        <taxon>Bacteroidia</taxon>
        <taxon>Bacteroidales</taxon>
        <taxon>Dysgonomonadaceae</taxon>
        <taxon>Petrimonas</taxon>
    </lineage>
</organism>
<gene>
    <name evidence="3" type="ORF">ING2E5A_2901</name>
</gene>
<protein>
    <submittedName>
        <fullName evidence="3">Uncharacterized protein</fullName>
    </submittedName>
</protein>
<dbReference type="Pfam" id="PF13320">
    <property type="entry name" value="GH123_cat"/>
    <property type="match status" value="1"/>
</dbReference>
<dbReference type="AlphaFoldDB" id="A0A1G4GAW2"/>
<feature type="domain" description="Glycoside hydrolase 123 catalytic" evidence="1">
    <location>
        <begin position="194"/>
        <end position="505"/>
    </location>
</feature>
<dbReference type="EMBL" id="LT608328">
    <property type="protein sequence ID" value="SCM59696.1"/>
    <property type="molecule type" value="Genomic_DNA"/>
</dbReference>
<keyword evidence="4" id="KW-1185">Reference proteome</keyword>